<feature type="region of interest" description="Disordered" evidence="2">
    <location>
        <begin position="216"/>
        <end position="243"/>
    </location>
</feature>
<name>A0ABX0SLE0_9ACTN</name>
<protein>
    <submittedName>
        <fullName evidence="5">Murein DD-endopeptidase MepM/ murein hydrolase activator NlpD</fullName>
    </submittedName>
</protein>
<keyword evidence="5" id="KW-0378">Hydrolase</keyword>
<dbReference type="Gene3D" id="6.10.250.3150">
    <property type="match status" value="1"/>
</dbReference>
<evidence type="ECO:0000259" key="4">
    <source>
        <dbReference type="Pfam" id="PF01551"/>
    </source>
</evidence>
<dbReference type="CDD" id="cd12797">
    <property type="entry name" value="M23_peptidase"/>
    <property type="match status" value="1"/>
</dbReference>
<dbReference type="PANTHER" id="PTHR21666">
    <property type="entry name" value="PEPTIDASE-RELATED"/>
    <property type="match status" value="1"/>
</dbReference>
<feature type="compositionally biased region" description="Low complexity" evidence="2">
    <location>
        <begin position="226"/>
        <end position="236"/>
    </location>
</feature>
<organism evidence="5 6">
    <name type="scientific">Brooklawnia cerclae</name>
    <dbReference type="NCBI Taxonomy" id="349934"/>
    <lineage>
        <taxon>Bacteria</taxon>
        <taxon>Bacillati</taxon>
        <taxon>Actinomycetota</taxon>
        <taxon>Actinomycetes</taxon>
        <taxon>Propionibacteriales</taxon>
        <taxon>Propionibacteriaceae</taxon>
        <taxon>Brooklawnia</taxon>
    </lineage>
</organism>
<feature type="signal peptide" evidence="3">
    <location>
        <begin position="1"/>
        <end position="28"/>
    </location>
</feature>
<comment type="caution">
    <text evidence="5">The sequence shown here is derived from an EMBL/GenBank/DDBJ whole genome shotgun (WGS) entry which is preliminary data.</text>
</comment>
<dbReference type="InterPro" id="IPR016047">
    <property type="entry name" value="M23ase_b-sheet_dom"/>
</dbReference>
<evidence type="ECO:0000313" key="5">
    <source>
        <dbReference type="EMBL" id="NIH57551.1"/>
    </source>
</evidence>
<evidence type="ECO:0000256" key="1">
    <source>
        <dbReference type="SAM" id="Coils"/>
    </source>
</evidence>
<dbReference type="PANTHER" id="PTHR21666:SF270">
    <property type="entry name" value="MUREIN HYDROLASE ACTIVATOR ENVC"/>
    <property type="match status" value="1"/>
</dbReference>
<keyword evidence="3" id="KW-0732">Signal</keyword>
<evidence type="ECO:0000313" key="6">
    <source>
        <dbReference type="Proteomes" id="UP000749311"/>
    </source>
</evidence>
<feature type="chain" id="PRO_5046914923" evidence="3">
    <location>
        <begin position="29"/>
        <end position="358"/>
    </location>
</feature>
<dbReference type="Proteomes" id="UP000749311">
    <property type="component" value="Unassembled WGS sequence"/>
</dbReference>
<keyword evidence="6" id="KW-1185">Reference proteome</keyword>
<keyword evidence="1" id="KW-0175">Coiled coil</keyword>
<accession>A0ABX0SLE0</accession>
<evidence type="ECO:0000256" key="2">
    <source>
        <dbReference type="SAM" id="MobiDB-lite"/>
    </source>
</evidence>
<dbReference type="Gene3D" id="2.70.70.10">
    <property type="entry name" value="Glucose Permease (Domain IIA)"/>
    <property type="match status" value="1"/>
</dbReference>
<dbReference type="EMBL" id="JAAMOZ010000001">
    <property type="protein sequence ID" value="NIH57551.1"/>
    <property type="molecule type" value="Genomic_DNA"/>
</dbReference>
<dbReference type="SUPFAM" id="SSF51261">
    <property type="entry name" value="Duplicated hybrid motif"/>
    <property type="match status" value="1"/>
</dbReference>
<dbReference type="GO" id="GO:0016787">
    <property type="term" value="F:hydrolase activity"/>
    <property type="evidence" value="ECO:0007669"/>
    <property type="project" value="UniProtKB-KW"/>
</dbReference>
<reference evidence="5 6" key="1">
    <citation type="submission" date="2020-02" db="EMBL/GenBank/DDBJ databases">
        <title>Sequencing the genomes of 1000 actinobacteria strains.</title>
        <authorList>
            <person name="Klenk H.-P."/>
        </authorList>
    </citation>
    <scope>NUCLEOTIDE SEQUENCE [LARGE SCALE GENOMIC DNA]</scope>
    <source>
        <strain evidence="5 6">DSM 19609</strain>
    </source>
</reference>
<feature type="domain" description="M23ase beta-sheet core" evidence="4">
    <location>
        <begin position="261"/>
        <end position="354"/>
    </location>
</feature>
<evidence type="ECO:0000256" key="3">
    <source>
        <dbReference type="SAM" id="SignalP"/>
    </source>
</evidence>
<proteinExistence type="predicted"/>
<dbReference type="Pfam" id="PF01551">
    <property type="entry name" value="Peptidase_M23"/>
    <property type="match status" value="1"/>
</dbReference>
<sequence length="358" mass="38181">MSLTRILSPLMALTVAAGLMIGAAPQAAAEDAVVTAQRELAQLQKEATEVQSNLNQSKEEQATAQREYDLASADLADQQVLVDQMRVQIGRVAVASHQQAAGFDAVNLFFTSDSEDSFLADMSVMQSVTAIMDEQLARLDAEQQRLTDLETTLSDSLTRIDAEITEQTNLAAEYDQKISESKKVVSRLSSSQMAELESAQNQAVLDANAQLLASALAESSERTSRDGTTTDTSGEGIWPADGPITSPFGYRTNPIGGYSELHDGTDIGAACGTPVRAAWAGVVLSARYESGWGNRVIIDSGTYKAAYNHLQVMAVAPGEFVEAGQIIAAVGTTGNSTGCHLHFSVWVNEVITDPQTLF</sequence>
<feature type="coiled-coil region" evidence="1">
    <location>
        <begin position="26"/>
        <end position="74"/>
    </location>
</feature>
<dbReference type="InterPro" id="IPR050570">
    <property type="entry name" value="Cell_wall_metabolism_enzyme"/>
</dbReference>
<dbReference type="InterPro" id="IPR011055">
    <property type="entry name" value="Dup_hybrid_motif"/>
</dbReference>
<gene>
    <name evidence="5" type="ORF">FB473_002196</name>
</gene>
<dbReference type="RefSeq" id="WP_167167447.1">
    <property type="nucleotide sequence ID" value="NZ_BAAAOO010000007.1"/>
</dbReference>